<evidence type="ECO:0000256" key="1">
    <source>
        <dbReference type="ARBA" id="ARBA00004613"/>
    </source>
</evidence>
<dbReference type="InterPro" id="IPR011049">
    <property type="entry name" value="Serralysin-like_metalloprot_C"/>
</dbReference>
<comment type="subcellular location">
    <subcellularLocation>
        <location evidence="1">Secreted</location>
    </subcellularLocation>
</comment>
<dbReference type="Gene3D" id="2.150.10.10">
    <property type="entry name" value="Serralysin-like metalloprotease, C-terminal"/>
    <property type="match status" value="3"/>
</dbReference>
<feature type="region of interest" description="Disordered" evidence="3">
    <location>
        <begin position="270"/>
        <end position="334"/>
    </location>
</feature>
<keyword evidence="2" id="KW-0964">Secreted</keyword>
<gene>
    <name evidence="4" type="ORF">FHR70_001508</name>
</gene>
<dbReference type="RefSeq" id="WP_183448723.1">
    <property type="nucleotide sequence ID" value="NZ_JACHWB010000002.1"/>
</dbReference>
<dbReference type="AlphaFoldDB" id="A0A7W4YWS1"/>
<proteinExistence type="predicted"/>
<dbReference type="GO" id="GO:0005509">
    <property type="term" value="F:calcium ion binding"/>
    <property type="evidence" value="ECO:0007669"/>
    <property type="project" value="InterPro"/>
</dbReference>
<dbReference type="PRINTS" id="PR00313">
    <property type="entry name" value="CABNDNGRPT"/>
</dbReference>
<sequence length="411" mass="42564">MEEELRYIFYGGVEGAFQRTDLSDLSLLSAQFGAAAFGYTEGQLLQGSLSFSGAALQLIKDNLPPDPLTAIEIPIGTEGLDLFFPQPVVGNYTENDLVGIDDPIRDTIDLKFTGSPDDPLAGLSMRLRDPGLGIGGFVRESGATFSSNAGAQAQVDGLWLPESIVPDFKSGGSGKDHLQGNADYNFLAGLSGNDTLTIKSGRGWAWGGNGNDVIKGSEDGSAGVFGGDFLYGGAGSDKIYGARGGDVIEGGGNADDLRGEEGNDVIGGGVGNDTVRGGSGDDFLGGQSGSDRIYGNSGADNIDGDSGNDRIDGCSGNDIIRGRQGNDHLRGGPGSDTFIFDMDNEGHDTIYGFQRGIDTIQIGAEGLSSFDQLIATAVVEDGDVTVTYGANTLTFANTALSSLRASDFDIL</sequence>
<dbReference type="GO" id="GO:0005576">
    <property type="term" value="C:extracellular region"/>
    <property type="evidence" value="ECO:0007669"/>
    <property type="project" value="UniProtKB-SubCell"/>
</dbReference>
<dbReference type="PANTHER" id="PTHR38340">
    <property type="entry name" value="S-LAYER PROTEIN"/>
    <property type="match status" value="1"/>
</dbReference>
<dbReference type="Pfam" id="PF00353">
    <property type="entry name" value="HemolysinCabind"/>
    <property type="match status" value="4"/>
</dbReference>
<dbReference type="EMBL" id="JACHWB010000002">
    <property type="protein sequence ID" value="MBB3018454.1"/>
    <property type="molecule type" value="Genomic_DNA"/>
</dbReference>
<dbReference type="PANTHER" id="PTHR38340:SF1">
    <property type="entry name" value="S-LAYER PROTEIN"/>
    <property type="match status" value="1"/>
</dbReference>
<dbReference type="Proteomes" id="UP000532010">
    <property type="component" value="Unassembled WGS sequence"/>
</dbReference>
<comment type="caution">
    <text evidence="4">The sequence shown here is derived from an EMBL/GenBank/DDBJ whole genome shotgun (WGS) entry which is preliminary data.</text>
</comment>
<accession>A0A7W4YWS1</accession>
<feature type="compositionally biased region" description="Basic and acidic residues" evidence="3">
    <location>
        <begin position="320"/>
        <end position="330"/>
    </location>
</feature>
<dbReference type="InterPro" id="IPR050557">
    <property type="entry name" value="RTX_toxin/Mannuronan_C5-epim"/>
</dbReference>
<evidence type="ECO:0000313" key="5">
    <source>
        <dbReference type="Proteomes" id="UP000532010"/>
    </source>
</evidence>
<dbReference type="InterPro" id="IPR018511">
    <property type="entry name" value="Hemolysin-typ_Ca-bd_CS"/>
</dbReference>
<evidence type="ECO:0000256" key="3">
    <source>
        <dbReference type="SAM" id="MobiDB-lite"/>
    </source>
</evidence>
<dbReference type="InterPro" id="IPR001343">
    <property type="entry name" value="Hemolysn_Ca-bd"/>
</dbReference>
<keyword evidence="5" id="KW-1185">Reference proteome</keyword>
<evidence type="ECO:0000256" key="2">
    <source>
        <dbReference type="ARBA" id="ARBA00022525"/>
    </source>
</evidence>
<organism evidence="4 5">
    <name type="scientific">Microvirga lupini</name>
    <dbReference type="NCBI Taxonomy" id="420324"/>
    <lineage>
        <taxon>Bacteria</taxon>
        <taxon>Pseudomonadati</taxon>
        <taxon>Pseudomonadota</taxon>
        <taxon>Alphaproteobacteria</taxon>
        <taxon>Hyphomicrobiales</taxon>
        <taxon>Methylobacteriaceae</taxon>
        <taxon>Microvirga</taxon>
    </lineage>
</organism>
<dbReference type="PROSITE" id="PS00330">
    <property type="entry name" value="HEMOLYSIN_CALCIUM"/>
    <property type="match status" value="1"/>
</dbReference>
<evidence type="ECO:0000313" key="4">
    <source>
        <dbReference type="EMBL" id="MBB3018454.1"/>
    </source>
</evidence>
<name>A0A7W4YWS1_9HYPH</name>
<protein>
    <submittedName>
        <fullName evidence="4">Ca2+-binding RTX toxin-like protein</fullName>
    </submittedName>
</protein>
<dbReference type="SUPFAM" id="SSF51120">
    <property type="entry name" value="beta-Roll"/>
    <property type="match status" value="2"/>
</dbReference>
<reference evidence="4 5" key="1">
    <citation type="submission" date="2020-08" db="EMBL/GenBank/DDBJ databases">
        <title>The Agave Microbiome: Exploring the role of microbial communities in plant adaptations to desert environments.</title>
        <authorList>
            <person name="Partida-Martinez L.P."/>
        </authorList>
    </citation>
    <scope>NUCLEOTIDE SEQUENCE [LARGE SCALE GENOMIC DNA]</scope>
    <source>
        <strain evidence="4 5">AT3.9</strain>
    </source>
</reference>